<keyword evidence="2" id="KW-1185">Reference proteome</keyword>
<protein>
    <submittedName>
        <fullName evidence="1">Uncharacterized protein</fullName>
    </submittedName>
</protein>
<sequence>MSVNGGAMVQEMVQEMPHTILSEGTSNYIRAAKLKAKLRQMFQREIKVHAELSSIIEDEHVK</sequence>
<proteinExistence type="predicted"/>
<evidence type="ECO:0000313" key="1">
    <source>
        <dbReference type="EMBL" id="OKP09601.1"/>
    </source>
</evidence>
<dbReference type="Proteomes" id="UP000186955">
    <property type="component" value="Unassembled WGS sequence"/>
</dbReference>
<dbReference type="EMBL" id="MNBE01000483">
    <property type="protein sequence ID" value="OKP09601.1"/>
    <property type="molecule type" value="Genomic_DNA"/>
</dbReference>
<dbReference type="AlphaFoldDB" id="A0A1Q5UAV9"/>
<reference evidence="1 2" key="1">
    <citation type="submission" date="2016-10" db="EMBL/GenBank/DDBJ databases">
        <title>Genome sequence of the ascomycete fungus Penicillium subrubescens.</title>
        <authorList>
            <person name="De Vries R.P."/>
            <person name="Peng M."/>
            <person name="Dilokpimol A."/>
            <person name="Hilden K."/>
            <person name="Makela M.R."/>
            <person name="Grigoriev I."/>
            <person name="Riley R."/>
            <person name="Granchi Z."/>
        </authorList>
    </citation>
    <scope>NUCLEOTIDE SEQUENCE [LARGE SCALE GENOMIC DNA]</scope>
    <source>
        <strain evidence="1 2">CBS 132785</strain>
    </source>
</reference>
<organism evidence="1 2">
    <name type="scientific">Penicillium subrubescens</name>
    <dbReference type="NCBI Taxonomy" id="1316194"/>
    <lineage>
        <taxon>Eukaryota</taxon>
        <taxon>Fungi</taxon>
        <taxon>Dikarya</taxon>
        <taxon>Ascomycota</taxon>
        <taxon>Pezizomycotina</taxon>
        <taxon>Eurotiomycetes</taxon>
        <taxon>Eurotiomycetidae</taxon>
        <taxon>Eurotiales</taxon>
        <taxon>Aspergillaceae</taxon>
        <taxon>Penicillium</taxon>
    </lineage>
</organism>
<evidence type="ECO:0000313" key="2">
    <source>
        <dbReference type="Proteomes" id="UP000186955"/>
    </source>
</evidence>
<name>A0A1Q5UAV9_9EURO</name>
<comment type="caution">
    <text evidence="1">The sequence shown here is derived from an EMBL/GenBank/DDBJ whole genome shotgun (WGS) entry which is preliminary data.</text>
</comment>
<accession>A0A1Q5UAV9</accession>
<gene>
    <name evidence="1" type="ORF">PENSUB_5033</name>
</gene>